<dbReference type="KEGG" id="xyk:GT347_26890"/>
<evidence type="ECO:0000259" key="5">
    <source>
        <dbReference type="Pfam" id="PF00732"/>
    </source>
</evidence>
<proteinExistence type="inferred from homology"/>
<dbReference type="GO" id="GO:0016614">
    <property type="term" value="F:oxidoreductase activity, acting on CH-OH group of donors"/>
    <property type="evidence" value="ECO:0007669"/>
    <property type="project" value="InterPro"/>
</dbReference>
<dbReference type="GO" id="GO:0050660">
    <property type="term" value="F:flavin adenine dinucleotide binding"/>
    <property type="evidence" value="ECO:0007669"/>
    <property type="project" value="InterPro"/>
</dbReference>
<dbReference type="RefSeq" id="WP_160555104.1">
    <property type="nucleotide sequence ID" value="NZ_CP047650.1"/>
</dbReference>
<dbReference type="PANTHER" id="PTHR46056:SF12">
    <property type="entry name" value="LONG-CHAIN-ALCOHOL OXIDASE"/>
    <property type="match status" value="1"/>
</dbReference>
<evidence type="ECO:0000256" key="4">
    <source>
        <dbReference type="ARBA" id="ARBA00023002"/>
    </source>
</evidence>
<protein>
    <submittedName>
        <fullName evidence="7">GMC family oxidoreductase</fullName>
    </submittedName>
</protein>
<reference evidence="7 8" key="1">
    <citation type="submission" date="2020-01" db="EMBL/GenBank/DDBJ databases">
        <title>Genome sequencing of strain KACC 21265.</title>
        <authorList>
            <person name="Heo J."/>
            <person name="Kim S.-J."/>
            <person name="Kim J.-S."/>
            <person name="Hong S.-B."/>
            <person name="Kwon S.-W."/>
        </authorList>
    </citation>
    <scope>NUCLEOTIDE SEQUENCE [LARGE SCALE GENOMIC DNA]</scope>
    <source>
        <strain evidence="7 8">KACC 21265</strain>
    </source>
</reference>
<dbReference type="AlphaFoldDB" id="A0A857JF33"/>
<dbReference type="Pfam" id="PF00732">
    <property type="entry name" value="GMC_oxred_N"/>
    <property type="match status" value="1"/>
</dbReference>
<dbReference type="Proteomes" id="UP000464787">
    <property type="component" value="Chromosome"/>
</dbReference>
<dbReference type="EMBL" id="CP047650">
    <property type="protein sequence ID" value="QHJ01296.1"/>
    <property type="molecule type" value="Genomic_DNA"/>
</dbReference>
<evidence type="ECO:0000259" key="6">
    <source>
        <dbReference type="Pfam" id="PF05199"/>
    </source>
</evidence>
<feature type="domain" description="Glucose-methanol-choline oxidoreductase N-terminal" evidence="5">
    <location>
        <begin position="233"/>
        <end position="345"/>
    </location>
</feature>
<accession>A0A857JF33</accession>
<keyword evidence="8" id="KW-1185">Reference proteome</keyword>
<dbReference type="InterPro" id="IPR007867">
    <property type="entry name" value="GMC_OxRtase_C"/>
</dbReference>
<dbReference type="InterPro" id="IPR000172">
    <property type="entry name" value="GMC_OxRdtase_N"/>
</dbReference>
<evidence type="ECO:0000313" key="7">
    <source>
        <dbReference type="EMBL" id="QHJ01296.1"/>
    </source>
</evidence>
<evidence type="ECO:0000256" key="2">
    <source>
        <dbReference type="ARBA" id="ARBA00022630"/>
    </source>
</evidence>
<gene>
    <name evidence="7" type="ORF">GT347_26890</name>
</gene>
<dbReference type="SUPFAM" id="SSF51905">
    <property type="entry name" value="FAD/NAD(P)-binding domain"/>
    <property type="match status" value="1"/>
</dbReference>
<keyword evidence="2" id="KW-0285">Flavoprotein</keyword>
<keyword evidence="3" id="KW-0274">FAD</keyword>
<dbReference type="Gene3D" id="3.50.50.60">
    <property type="entry name" value="FAD/NAD(P)-binding domain"/>
    <property type="match status" value="2"/>
</dbReference>
<dbReference type="SUPFAM" id="SSF54373">
    <property type="entry name" value="FAD-linked reductases, C-terminal domain"/>
    <property type="match status" value="1"/>
</dbReference>
<dbReference type="PANTHER" id="PTHR46056">
    <property type="entry name" value="LONG-CHAIN-ALCOHOL OXIDASE"/>
    <property type="match status" value="1"/>
</dbReference>
<evidence type="ECO:0000313" key="8">
    <source>
        <dbReference type="Proteomes" id="UP000464787"/>
    </source>
</evidence>
<name>A0A857JF33_9BURK</name>
<sequence>MAIKKDKVDVVLVGFGWTGAIMAQELTAEGLQVLALERGPMQDTPTDAQYPKVIDELAYSIRGKLFQDLSSETVTIRHKPDDTALPYRQHGSFLLGNGVGGAGFHWNGMTYRNLPEELRVYSRTVERYGKKFIPEGMTPQDHGVTYDELEPYYSQFEYVAGVSGTAGVLNGVKQPGGNPLEGNRTKPFPTPALKNHYGASLVETAAKAAGFNPYPLPAANASEPFTNSYGVRLGPCNFCGFCENYGCYMYSKASPQTTILPVLMKKPNFELRTRSHVLKVLMDKDNKMATGVLYIDSQGRECEQPADMVILCAFQMHNVRLMLLSGIGKPYDPKTGEGVVGKNYAYQMNGGVSVLMPKGTYLNPFIGAGAAGVSMDDYNADQFDHGPLGFIGGAVIRHARTGGRPIGQAAAKPGTPTWGSGWKAGVQEGYQRILNIGMSGSVMPYQDTYLDLDPTYKDSFGQPLLRMTFDWHDNEFNMIKYVSEQVERIAKEMKPDKYWVGIRKKGSHYDTRPYQSTHTTGGTIMGENPKTSVVNRYLQCWDVPNVFVQGASVFPQNMGYNPTGLVGALAYWSLNAIKTQYLKNPGKPLVQA</sequence>
<dbReference type="InterPro" id="IPR036188">
    <property type="entry name" value="FAD/NAD-bd_sf"/>
</dbReference>
<evidence type="ECO:0000256" key="1">
    <source>
        <dbReference type="ARBA" id="ARBA00010790"/>
    </source>
</evidence>
<dbReference type="Pfam" id="PF05199">
    <property type="entry name" value="GMC_oxred_C"/>
    <property type="match status" value="1"/>
</dbReference>
<keyword evidence="4" id="KW-0560">Oxidoreductase</keyword>
<evidence type="ECO:0000256" key="3">
    <source>
        <dbReference type="ARBA" id="ARBA00022827"/>
    </source>
</evidence>
<organism evidence="7 8">
    <name type="scientific">Xylophilus rhododendri</name>
    <dbReference type="NCBI Taxonomy" id="2697032"/>
    <lineage>
        <taxon>Bacteria</taxon>
        <taxon>Pseudomonadati</taxon>
        <taxon>Pseudomonadota</taxon>
        <taxon>Betaproteobacteria</taxon>
        <taxon>Burkholderiales</taxon>
        <taxon>Xylophilus</taxon>
    </lineage>
</organism>
<feature type="domain" description="Glucose-methanol-choline oxidoreductase C-terminal" evidence="6">
    <location>
        <begin position="444"/>
        <end position="570"/>
    </location>
</feature>
<comment type="similarity">
    <text evidence="1">Belongs to the GMC oxidoreductase family.</text>
</comment>